<dbReference type="InterPro" id="IPR050328">
    <property type="entry name" value="Dev_Immune_Receptor"/>
</dbReference>
<dbReference type="GO" id="GO:0031012">
    <property type="term" value="C:extracellular matrix"/>
    <property type="evidence" value="ECO:0007669"/>
    <property type="project" value="TreeGrafter"/>
</dbReference>
<organism evidence="3 4">
    <name type="scientific">Bacteroides reticulotermitis</name>
    <dbReference type="NCBI Taxonomy" id="1133319"/>
    <lineage>
        <taxon>Bacteria</taxon>
        <taxon>Pseudomonadati</taxon>
        <taxon>Bacteroidota</taxon>
        <taxon>Bacteroidia</taxon>
        <taxon>Bacteroidales</taxon>
        <taxon>Bacteroidaceae</taxon>
        <taxon>Bacteroides</taxon>
    </lineage>
</organism>
<dbReference type="InterPro" id="IPR032675">
    <property type="entry name" value="LRR_dom_sf"/>
</dbReference>
<name>A0A840D1Q3_9BACE</name>
<sequence>MKLKQLLISFLLATGTLQAAAQVSKTYFVAKPGTLISMMTEEEANSVTHLTLTGKINAEDFKHLRNEFASLKVLDISNADIRMYTGKSGTYPNGKFYIYMANFIPAYAFSDIIDGVTKGKTTLEKVILSEKIKNIEDAAFKGCENLKVCQLRKKTPPNLLPEALADSITAVFVPLGSSDAYRIKDRWQNFAFIEGEPTVANIQVGMMGKLEDEVMKAGLQPKDINFLTIEGKLDNADFKLIRDYMPNLVSVNISRTNATAIPDFTFSQKKYLLNIQLPHNLKIIGQRVFSNCGRLTGTLELPASVTAIEFGAFMGCDNLRRVVALGNKITTVGDNLFGTEGPSRLIYK</sequence>
<dbReference type="GO" id="GO:0005615">
    <property type="term" value="C:extracellular space"/>
    <property type="evidence" value="ECO:0007669"/>
    <property type="project" value="TreeGrafter"/>
</dbReference>
<dbReference type="RefSeq" id="WP_183209249.1">
    <property type="nucleotide sequence ID" value="NZ_JACIER010000016.1"/>
</dbReference>
<keyword evidence="4" id="KW-1185">Reference proteome</keyword>
<evidence type="ECO:0000313" key="4">
    <source>
        <dbReference type="Proteomes" id="UP000560658"/>
    </source>
</evidence>
<dbReference type="Pfam" id="PF13306">
    <property type="entry name" value="LRR_5"/>
    <property type="match status" value="2"/>
</dbReference>
<evidence type="ECO:0008006" key="5">
    <source>
        <dbReference type="Google" id="ProtNLM"/>
    </source>
</evidence>
<proteinExistence type="predicted"/>
<dbReference type="SUPFAM" id="SSF52058">
    <property type="entry name" value="L domain-like"/>
    <property type="match status" value="1"/>
</dbReference>
<evidence type="ECO:0000313" key="3">
    <source>
        <dbReference type="EMBL" id="MBB4045546.1"/>
    </source>
</evidence>
<protein>
    <recommendedName>
        <fullName evidence="5">Leucine-rich repeat domain-containing protein</fullName>
    </recommendedName>
</protein>
<keyword evidence="1 2" id="KW-0732">Signal</keyword>
<feature type="signal peptide" evidence="2">
    <location>
        <begin position="1"/>
        <end position="21"/>
    </location>
</feature>
<dbReference type="InterPro" id="IPR026906">
    <property type="entry name" value="LRR_5"/>
</dbReference>
<gene>
    <name evidence="3" type="ORF">GGR06_003361</name>
</gene>
<dbReference type="AlphaFoldDB" id="A0A840D1Q3"/>
<feature type="chain" id="PRO_5032394821" description="Leucine-rich repeat domain-containing protein" evidence="2">
    <location>
        <begin position="22"/>
        <end position="348"/>
    </location>
</feature>
<accession>A0A840D1Q3</accession>
<evidence type="ECO:0000256" key="1">
    <source>
        <dbReference type="ARBA" id="ARBA00022729"/>
    </source>
</evidence>
<dbReference type="EMBL" id="JACIER010000016">
    <property type="protein sequence ID" value="MBB4045546.1"/>
    <property type="molecule type" value="Genomic_DNA"/>
</dbReference>
<dbReference type="PANTHER" id="PTHR24373">
    <property type="entry name" value="SLIT RELATED LEUCINE-RICH REPEAT NEURONAL PROTEIN"/>
    <property type="match status" value="1"/>
</dbReference>
<comment type="caution">
    <text evidence="3">The sequence shown here is derived from an EMBL/GenBank/DDBJ whole genome shotgun (WGS) entry which is preliminary data.</text>
</comment>
<dbReference type="Proteomes" id="UP000560658">
    <property type="component" value="Unassembled WGS sequence"/>
</dbReference>
<evidence type="ECO:0000256" key="2">
    <source>
        <dbReference type="SAM" id="SignalP"/>
    </source>
</evidence>
<reference evidence="3" key="1">
    <citation type="submission" date="2020-08" db="EMBL/GenBank/DDBJ databases">
        <title>Genomic Encyclopedia of Type Strains, Phase IV (KMG-IV): sequencing the most valuable type-strain genomes for metagenomic binning, comparative biology and taxonomic classification.</title>
        <authorList>
            <person name="Goeker M."/>
        </authorList>
    </citation>
    <scope>NUCLEOTIDE SEQUENCE [LARGE SCALE GENOMIC DNA]</scope>
    <source>
        <strain evidence="3">DSM 105720</strain>
    </source>
</reference>
<dbReference type="Gene3D" id="3.80.10.10">
    <property type="entry name" value="Ribonuclease Inhibitor"/>
    <property type="match status" value="2"/>
</dbReference>
<dbReference type="PANTHER" id="PTHR24373:SF387">
    <property type="entry name" value="LEUCINE-RICH REPEATS AND IMMUNOGLOBULIN-LIKE DOMAINS PROTEIN SMA-10"/>
    <property type="match status" value="1"/>
</dbReference>